<reference evidence="2" key="1">
    <citation type="submission" date="2021-02" db="EMBL/GenBank/DDBJ databases">
        <authorList>
            <person name="Nowell W R."/>
        </authorList>
    </citation>
    <scope>NUCLEOTIDE SEQUENCE</scope>
</reference>
<evidence type="ECO:0000313" key="3">
    <source>
        <dbReference type="Proteomes" id="UP000663852"/>
    </source>
</evidence>
<evidence type="ECO:0008006" key="4">
    <source>
        <dbReference type="Google" id="ProtNLM"/>
    </source>
</evidence>
<gene>
    <name evidence="2" type="ORF">EDS130_LOCUS38204</name>
</gene>
<proteinExistence type="predicted"/>
<name>A0A815NEY9_ADIRI</name>
<dbReference type="SUPFAM" id="SSF141571">
    <property type="entry name" value="Pentapeptide repeat-like"/>
    <property type="match status" value="1"/>
</dbReference>
<dbReference type="OrthoDB" id="10255512at2759"/>
<dbReference type="Gene3D" id="2.160.20.80">
    <property type="entry name" value="E3 ubiquitin-protein ligase SopA"/>
    <property type="match status" value="1"/>
</dbReference>
<dbReference type="InterPro" id="IPR001646">
    <property type="entry name" value="5peptide_repeat"/>
</dbReference>
<feature type="non-terminal residue" evidence="2">
    <location>
        <position position="1"/>
    </location>
</feature>
<evidence type="ECO:0000256" key="1">
    <source>
        <dbReference type="SAM" id="MobiDB-lite"/>
    </source>
</evidence>
<sequence>MEQPIDTNVQSSTERGGRESSNCLKTEYYLKVISNLTTPLIIGGFTIIASIQRQNVAQSHRQKDVLVRAERRVNDTEEAQIQREQDREIARLLHRELTRFQLDDGKQTAYLQRELDLQIATNKLKQECELAEKQRSLYRAQRAHEIEIAQQNSLSNLKLEDERWKGTILVKYQRDLAKQLLFVDTNGNISHFIHMVILQMRTRSALRLLDPKRRTIVVHTLHQGGLLDVPWIKQQSPLFRVNCSGVDFGPSAGYTTSRFLLSYTNLDIEQADLQYATFHSVQLVNSPTFAFSNLEYTDWSYAELEFIEFSGKLTMNYAIFTKSNFEHVTFKKIPMNGVSFQNNVNCNECISTETPLLHALFDHADIYKSKFIHLSMADANMSKGIFIGMRFEHLNLDRADFSGANLMGAVFRNVSW</sequence>
<comment type="caution">
    <text evidence="2">The sequence shown here is derived from an EMBL/GenBank/DDBJ whole genome shotgun (WGS) entry which is preliminary data.</text>
</comment>
<accession>A0A815NEY9</accession>
<evidence type="ECO:0000313" key="2">
    <source>
        <dbReference type="EMBL" id="CAF1431059.1"/>
    </source>
</evidence>
<protein>
    <recommendedName>
        <fullName evidence="4">Pentapeptide repeat-containing protein</fullName>
    </recommendedName>
</protein>
<dbReference type="Proteomes" id="UP000663852">
    <property type="component" value="Unassembled WGS sequence"/>
</dbReference>
<dbReference type="Pfam" id="PF00805">
    <property type="entry name" value="Pentapeptide"/>
    <property type="match status" value="1"/>
</dbReference>
<dbReference type="EMBL" id="CAJNOJ010000394">
    <property type="protein sequence ID" value="CAF1431059.1"/>
    <property type="molecule type" value="Genomic_DNA"/>
</dbReference>
<organism evidence="2 3">
    <name type="scientific">Adineta ricciae</name>
    <name type="common">Rotifer</name>
    <dbReference type="NCBI Taxonomy" id="249248"/>
    <lineage>
        <taxon>Eukaryota</taxon>
        <taxon>Metazoa</taxon>
        <taxon>Spiralia</taxon>
        <taxon>Gnathifera</taxon>
        <taxon>Rotifera</taxon>
        <taxon>Eurotatoria</taxon>
        <taxon>Bdelloidea</taxon>
        <taxon>Adinetida</taxon>
        <taxon>Adinetidae</taxon>
        <taxon>Adineta</taxon>
    </lineage>
</organism>
<dbReference type="AlphaFoldDB" id="A0A815NEY9"/>
<feature type="region of interest" description="Disordered" evidence="1">
    <location>
        <begin position="1"/>
        <end position="20"/>
    </location>
</feature>